<reference evidence="12" key="1">
    <citation type="submission" date="2021-10" db="EMBL/GenBank/DDBJ databases">
        <title>De novo Genome Assembly of Clathrus columnatus (Basidiomycota, Fungi) Using Illumina and Nanopore Sequence Data.</title>
        <authorList>
            <person name="Ogiso-Tanaka E."/>
            <person name="Itagaki H."/>
            <person name="Hosoya T."/>
            <person name="Hosaka K."/>
        </authorList>
    </citation>
    <scope>NUCLEOTIDE SEQUENCE</scope>
    <source>
        <strain evidence="12">MO-923</strain>
    </source>
</reference>
<comment type="cofactor">
    <cofactor evidence="1 10">
        <name>a divalent metal cation</name>
        <dbReference type="ChEBI" id="CHEBI:60240"/>
    </cofactor>
</comment>
<dbReference type="InterPro" id="IPR029064">
    <property type="entry name" value="Ribosomal_eL30-like_sf"/>
</dbReference>
<evidence type="ECO:0000256" key="4">
    <source>
        <dbReference type="ARBA" id="ARBA00022490"/>
    </source>
</evidence>
<dbReference type="InterPro" id="IPR058547">
    <property type="entry name" value="Pelota_N"/>
</dbReference>
<comment type="similarity">
    <text evidence="3 10">Belongs to the eukaryotic release factor 1 family. Pelota subfamily.</text>
</comment>
<evidence type="ECO:0000256" key="6">
    <source>
        <dbReference type="ARBA" id="ARBA00022723"/>
    </source>
</evidence>
<dbReference type="FunFam" id="3.30.420.60:FF:000004">
    <property type="entry name" value="Protein DOM34 homolog"/>
    <property type="match status" value="1"/>
</dbReference>
<evidence type="ECO:0000313" key="13">
    <source>
        <dbReference type="Proteomes" id="UP001050691"/>
    </source>
</evidence>
<dbReference type="FunFam" id="3.30.1330.30:FF:000008">
    <property type="entry name" value="Protein pelota homolog"/>
    <property type="match status" value="1"/>
</dbReference>
<dbReference type="GO" id="GO:0051321">
    <property type="term" value="P:meiotic cell cycle"/>
    <property type="evidence" value="ECO:0007669"/>
    <property type="project" value="UniProtKB-KW"/>
</dbReference>
<dbReference type="InterPro" id="IPR005141">
    <property type="entry name" value="eRF1_2"/>
</dbReference>
<keyword evidence="9" id="KW-0131">Cell cycle</keyword>
<evidence type="ECO:0000256" key="2">
    <source>
        <dbReference type="ARBA" id="ARBA00004496"/>
    </source>
</evidence>
<dbReference type="Gene3D" id="3.30.1330.30">
    <property type="match status" value="1"/>
</dbReference>
<dbReference type="GO" id="GO:0070651">
    <property type="term" value="P:nonfunctional rRNA decay"/>
    <property type="evidence" value="ECO:0007669"/>
    <property type="project" value="TreeGrafter"/>
</dbReference>
<keyword evidence="4 10" id="KW-0963">Cytoplasm</keyword>
<dbReference type="SUPFAM" id="SSF53137">
    <property type="entry name" value="Translational machinery components"/>
    <property type="match status" value="1"/>
</dbReference>
<feature type="domain" description="eRF1/Pelota-like N-terminal" evidence="11">
    <location>
        <begin position="1"/>
        <end position="146"/>
    </location>
</feature>
<gene>
    <name evidence="12" type="ORF">Clacol_001678</name>
</gene>
<dbReference type="InterPro" id="IPR004405">
    <property type="entry name" value="TF_pelota"/>
</dbReference>
<dbReference type="GO" id="GO:0005737">
    <property type="term" value="C:cytoplasm"/>
    <property type="evidence" value="ECO:0007669"/>
    <property type="project" value="UniProtKB-SubCell"/>
</dbReference>
<dbReference type="InterPro" id="IPR005140">
    <property type="entry name" value="eRF1_Pelota-like_N"/>
</dbReference>
<organism evidence="12 13">
    <name type="scientific">Clathrus columnatus</name>
    <dbReference type="NCBI Taxonomy" id="1419009"/>
    <lineage>
        <taxon>Eukaryota</taxon>
        <taxon>Fungi</taxon>
        <taxon>Dikarya</taxon>
        <taxon>Basidiomycota</taxon>
        <taxon>Agaricomycotina</taxon>
        <taxon>Agaricomycetes</taxon>
        <taxon>Phallomycetidae</taxon>
        <taxon>Phallales</taxon>
        <taxon>Clathraceae</taxon>
        <taxon>Clathrus</taxon>
    </lineage>
</organism>
<comment type="caution">
    <text evidence="12">The sequence shown here is derived from an EMBL/GenBank/DDBJ whole genome shotgun (WGS) entry which is preliminary data.</text>
</comment>
<evidence type="ECO:0000256" key="9">
    <source>
        <dbReference type="ARBA" id="ARBA00023306"/>
    </source>
</evidence>
<keyword evidence="8" id="KW-0469">Meiosis</keyword>
<protein>
    <recommendedName>
        <fullName evidence="10">Protein DOM34 homolog</fullName>
    </recommendedName>
</protein>
<dbReference type="PANTHER" id="PTHR10853:SF0">
    <property type="entry name" value="PROTEIN PELOTA HOMOLOG"/>
    <property type="match status" value="1"/>
</dbReference>
<dbReference type="FunFam" id="2.30.30.870:FF:000001">
    <property type="entry name" value="Protein pelota homolog"/>
    <property type="match status" value="1"/>
</dbReference>
<dbReference type="EMBL" id="BPWL01000002">
    <property type="protein sequence ID" value="GJJ07476.1"/>
    <property type="molecule type" value="Genomic_DNA"/>
</dbReference>
<dbReference type="Proteomes" id="UP001050691">
    <property type="component" value="Unassembled WGS sequence"/>
</dbReference>
<dbReference type="GO" id="GO:0070966">
    <property type="term" value="P:nuclear-transcribed mRNA catabolic process, no-go decay"/>
    <property type="evidence" value="ECO:0007669"/>
    <property type="project" value="InterPro"/>
</dbReference>
<evidence type="ECO:0000256" key="7">
    <source>
        <dbReference type="ARBA" id="ARBA00022776"/>
    </source>
</evidence>
<evidence type="ECO:0000256" key="5">
    <source>
        <dbReference type="ARBA" id="ARBA00022618"/>
    </source>
</evidence>
<dbReference type="GO" id="GO:0071025">
    <property type="term" value="P:RNA surveillance"/>
    <property type="evidence" value="ECO:0007669"/>
    <property type="project" value="InterPro"/>
</dbReference>
<dbReference type="GO" id="GO:0046872">
    <property type="term" value="F:metal ion binding"/>
    <property type="evidence" value="ECO:0007669"/>
    <property type="project" value="UniProtKB-KW"/>
</dbReference>
<dbReference type="GO" id="GO:0006412">
    <property type="term" value="P:translation"/>
    <property type="evidence" value="ECO:0007669"/>
    <property type="project" value="UniProtKB-ARBA"/>
</dbReference>
<dbReference type="SMART" id="SM01194">
    <property type="entry name" value="eRF1_1"/>
    <property type="match status" value="1"/>
</dbReference>
<name>A0AAV5A4F7_9AGAM</name>
<keyword evidence="5" id="KW-0132">Cell division</keyword>
<evidence type="ECO:0000256" key="8">
    <source>
        <dbReference type="ARBA" id="ARBA00023254"/>
    </source>
</evidence>
<dbReference type="PANTHER" id="PTHR10853">
    <property type="entry name" value="PELOTA"/>
    <property type="match status" value="1"/>
</dbReference>
<evidence type="ECO:0000259" key="11">
    <source>
        <dbReference type="SMART" id="SM01194"/>
    </source>
</evidence>
<evidence type="ECO:0000256" key="10">
    <source>
        <dbReference type="RuleBase" id="RU362019"/>
    </source>
</evidence>
<dbReference type="Gene3D" id="2.30.30.870">
    <property type="entry name" value="Pelota, domain A"/>
    <property type="match status" value="1"/>
</dbReference>
<dbReference type="Gene3D" id="3.30.420.60">
    <property type="entry name" value="eRF1 domain 2"/>
    <property type="match status" value="1"/>
</dbReference>
<keyword evidence="6 10" id="KW-0479">Metal-binding</keyword>
<dbReference type="SUPFAM" id="SSF55315">
    <property type="entry name" value="L30e-like"/>
    <property type="match status" value="1"/>
</dbReference>
<keyword evidence="13" id="KW-1185">Reference proteome</keyword>
<dbReference type="Pfam" id="PF26356">
    <property type="entry name" value="Pelota_N"/>
    <property type="match status" value="1"/>
</dbReference>
<evidence type="ECO:0000313" key="12">
    <source>
        <dbReference type="EMBL" id="GJJ07476.1"/>
    </source>
</evidence>
<dbReference type="GO" id="GO:0051301">
    <property type="term" value="P:cell division"/>
    <property type="evidence" value="ECO:0007669"/>
    <property type="project" value="UniProtKB-KW"/>
</dbReference>
<proteinExistence type="inferred from homology"/>
<dbReference type="GO" id="GO:0070481">
    <property type="term" value="P:nuclear-transcribed mRNA catabolic process, non-stop decay"/>
    <property type="evidence" value="ECO:0007669"/>
    <property type="project" value="InterPro"/>
</dbReference>
<keyword evidence="7" id="KW-0498">Mitosis</keyword>
<sequence length="401" mass="45124">MKLVSKHIEKGETGYVTLRPEDDEDMWHLYNLIQEGDQVRAPAIRRVVTVSSTGSTDSQRIRMSLTLEVTRITFSPSASTSSTGPSGNPGSEATSMLQILGRVASENPHVKMGAYHTLDIEINRDIRIIKQEWDSITLERIDEACVEGRGAEIGAIVCGEGTAAFCLLSEHMTTIRQRIEVPIPRKRTGSITLHEKGLQRFYGALYNAFLRHIPYTSLRVVVIASPGFTRDAVYDYIFEQAVKTNNKALLHARQKFIRVHISSPHVHSLVEMLKSPQTQIIMEFFKTLGSEEERAWYGPDHVELAEQRGAIGSLLISDELFRASDPIQRKRFINLVEGVRQKGGEVFIFSSMHETGQQLNQLTGIAALLTFPLNIEVVEAEEREAQEKVKQEQLNIENDQQ</sequence>
<dbReference type="SUPFAM" id="SSF159065">
    <property type="entry name" value="Dom34/Pelota N-terminal domain-like"/>
    <property type="match status" value="1"/>
</dbReference>
<dbReference type="NCBIfam" id="TIGR00111">
    <property type="entry name" value="pelota"/>
    <property type="match status" value="1"/>
</dbReference>
<dbReference type="AlphaFoldDB" id="A0AAV5A4F7"/>
<dbReference type="Pfam" id="PF03465">
    <property type="entry name" value="eRF1_3"/>
    <property type="match status" value="1"/>
</dbReference>
<accession>A0AAV5A4F7</accession>
<evidence type="ECO:0000256" key="1">
    <source>
        <dbReference type="ARBA" id="ARBA00001968"/>
    </source>
</evidence>
<dbReference type="GO" id="GO:1990533">
    <property type="term" value="C:Dom34-Hbs1 complex"/>
    <property type="evidence" value="ECO:0007669"/>
    <property type="project" value="UniProtKB-ARBA"/>
</dbReference>
<dbReference type="InterPro" id="IPR005142">
    <property type="entry name" value="eRF1_3"/>
</dbReference>
<dbReference type="InterPro" id="IPR038069">
    <property type="entry name" value="Pelota/DOM34_N"/>
</dbReference>
<dbReference type="InterPro" id="IPR042226">
    <property type="entry name" value="eFR1_2_sf"/>
</dbReference>
<evidence type="ECO:0000256" key="3">
    <source>
        <dbReference type="ARBA" id="ARBA00009504"/>
    </source>
</evidence>
<dbReference type="Pfam" id="PF03464">
    <property type="entry name" value="eRF1_2"/>
    <property type="match status" value="1"/>
</dbReference>
<comment type="function">
    <text evidence="10">Component of the Dom34-Hbs1 complex, a complex that recognizes stalled ribosomes and triggers the No-Go Decay (NGD) pathway (PubMed:20890290). In the Dom34-Hbs1 complex, dom34 recognizes ribosomes stalled at the 3' end of an mRNA and engages stalled ribosomes by destabilizing mRNA in the mRNA channel. Following ribosome-binding, the Dom34-Hbs1 complex promotes the disassembly of stalled ribosomes, followed by degradation of damaged mRNAs as part of the NGD pathway.</text>
</comment>
<dbReference type="GO" id="GO:0032790">
    <property type="term" value="P:ribosome disassembly"/>
    <property type="evidence" value="ECO:0007669"/>
    <property type="project" value="TreeGrafter"/>
</dbReference>
<comment type="subcellular location">
    <subcellularLocation>
        <location evidence="2 10">Cytoplasm</location>
    </subcellularLocation>
</comment>